<dbReference type="SUPFAM" id="SSF46689">
    <property type="entry name" value="Homeodomain-like"/>
    <property type="match status" value="1"/>
</dbReference>
<organism evidence="1 2">
    <name type="scientific">Candidatus Desulfovibrio intestinipullorum</name>
    <dbReference type="NCBI Taxonomy" id="2838536"/>
    <lineage>
        <taxon>Bacteria</taxon>
        <taxon>Pseudomonadati</taxon>
        <taxon>Thermodesulfobacteriota</taxon>
        <taxon>Desulfovibrionia</taxon>
        <taxon>Desulfovibrionales</taxon>
        <taxon>Desulfovibrionaceae</taxon>
        <taxon>Desulfovibrio</taxon>
    </lineage>
</organism>
<proteinExistence type="predicted"/>
<dbReference type="InterPro" id="IPR009057">
    <property type="entry name" value="Homeodomain-like_sf"/>
</dbReference>
<sequence>MTKISSEEVRQKAVHAITRLDYSERQVAEIFGVSARTIRRWVTQYKEEGQLAPKPHGHKKALFSADDVARVRELLLEQPDMTLEELRQALHTNASLASVCRLRQRAQTTRKKRNAP</sequence>
<reference evidence="1" key="2">
    <citation type="submission" date="2021-04" db="EMBL/GenBank/DDBJ databases">
        <authorList>
            <person name="Gilroy R."/>
        </authorList>
    </citation>
    <scope>NUCLEOTIDE SEQUENCE</scope>
    <source>
        <strain evidence="1">ChiHecec2B26-446</strain>
    </source>
</reference>
<evidence type="ECO:0000313" key="2">
    <source>
        <dbReference type="Proteomes" id="UP000886752"/>
    </source>
</evidence>
<dbReference type="Proteomes" id="UP000886752">
    <property type="component" value="Unassembled WGS sequence"/>
</dbReference>
<comment type="caution">
    <text evidence="1">The sequence shown here is derived from an EMBL/GenBank/DDBJ whole genome shotgun (WGS) entry which is preliminary data.</text>
</comment>
<dbReference type="EMBL" id="DXHV01000062">
    <property type="protein sequence ID" value="HIW00790.1"/>
    <property type="molecule type" value="Genomic_DNA"/>
</dbReference>
<gene>
    <name evidence="1" type="ORF">H9894_06320</name>
</gene>
<evidence type="ECO:0000313" key="1">
    <source>
        <dbReference type="EMBL" id="HIW00790.1"/>
    </source>
</evidence>
<dbReference type="Pfam" id="PF13565">
    <property type="entry name" value="HTH_32"/>
    <property type="match status" value="1"/>
</dbReference>
<protein>
    <submittedName>
        <fullName evidence="1">Helix-turn-helix domain-containing protein</fullName>
    </submittedName>
</protein>
<accession>A0A9D1PWE5</accession>
<dbReference type="Gene3D" id="1.10.1660.10">
    <property type="match status" value="1"/>
</dbReference>
<dbReference type="AlphaFoldDB" id="A0A9D1PWE5"/>
<reference evidence="1" key="1">
    <citation type="journal article" date="2021" name="PeerJ">
        <title>Extensive microbial diversity within the chicken gut microbiome revealed by metagenomics and culture.</title>
        <authorList>
            <person name="Gilroy R."/>
            <person name="Ravi A."/>
            <person name="Getino M."/>
            <person name="Pursley I."/>
            <person name="Horton D.L."/>
            <person name="Alikhan N.F."/>
            <person name="Baker D."/>
            <person name="Gharbi K."/>
            <person name="Hall N."/>
            <person name="Watson M."/>
            <person name="Adriaenssens E.M."/>
            <person name="Foster-Nyarko E."/>
            <person name="Jarju S."/>
            <person name="Secka A."/>
            <person name="Antonio M."/>
            <person name="Oren A."/>
            <person name="Chaudhuri R.R."/>
            <person name="La Ragione R."/>
            <person name="Hildebrand F."/>
            <person name="Pallen M.J."/>
        </authorList>
    </citation>
    <scope>NUCLEOTIDE SEQUENCE</scope>
    <source>
        <strain evidence="1">ChiHecec2B26-446</strain>
    </source>
</reference>
<name>A0A9D1PWE5_9BACT</name>